<proteinExistence type="predicted"/>
<keyword evidence="2" id="KW-1185">Reference proteome</keyword>
<evidence type="ECO:0000313" key="1">
    <source>
        <dbReference type="EMBL" id="UOE37438.1"/>
    </source>
</evidence>
<sequence>METPNHNFDTINNHNLYTISWSGIEDIEVDNENYFNDIENFLREEFECNALRQNFTNKYTIKI</sequence>
<organism evidence="1 2">
    <name type="scientific">Chryseobacterium oryzae</name>
    <dbReference type="NCBI Taxonomy" id="2929799"/>
    <lineage>
        <taxon>Bacteria</taxon>
        <taxon>Pseudomonadati</taxon>
        <taxon>Bacteroidota</taxon>
        <taxon>Flavobacteriia</taxon>
        <taxon>Flavobacteriales</taxon>
        <taxon>Weeksellaceae</taxon>
        <taxon>Chryseobacterium group</taxon>
        <taxon>Chryseobacterium</taxon>
    </lineage>
</organism>
<dbReference type="Proteomes" id="UP000831068">
    <property type="component" value="Chromosome"/>
</dbReference>
<dbReference type="RefSeq" id="WP_065720742.1">
    <property type="nucleotide sequence ID" value="NZ_CP094529.1"/>
</dbReference>
<accession>A0ABY4BI81</accession>
<gene>
    <name evidence="1" type="ORF">MTP08_10205</name>
</gene>
<evidence type="ECO:0000313" key="2">
    <source>
        <dbReference type="Proteomes" id="UP000831068"/>
    </source>
</evidence>
<dbReference type="EMBL" id="CP094529">
    <property type="protein sequence ID" value="UOE37438.1"/>
    <property type="molecule type" value="Genomic_DNA"/>
</dbReference>
<reference evidence="1 2" key="1">
    <citation type="submission" date="2022-03" db="EMBL/GenBank/DDBJ databases">
        <title>Chryseobacterium sp. isolated from the Andong Sikhe.</title>
        <authorList>
            <person name="Won M."/>
            <person name="Kim S.-J."/>
            <person name="Kwon S.-W."/>
        </authorList>
    </citation>
    <scope>NUCLEOTIDE SEQUENCE [LARGE SCALE GENOMIC DNA]</scope>
    <source>
        <strain evidence="1 2">ADR-1</strain>
    </source>
</reference>
<protein>
    <submittedName>
        <fullName evidence="1">Uncharacterized protein</fullName>
    </submittedName>
</protein>
<name>A0ABY4BI81_9FLAO</name>
<dbReference type="GeneID" id="78302018"/>